<feature type="transmembrane region" description="Helical" evidence="7">
    <location>
        <begin position="260"/>
        <end position="280"/>
    </location>
</feature>
<dbReference type="GO" id="GO:0022857">
    <property type="term" value="F:transmembrane transporter activity"/>
    <property type="evidence" value="ECO:0007669"/>
    <property type="project" value="InterPro"/>
</dbReference>
<sequence length="595" mass="63956">MSDLEENVPVIKKFVENDAGDGTRREDQYLTGRKLVIALLSVLSCMFLVGLDQTIVTTILTQVGNKFDAFSKIGWLVSGFMVPIAVFAANWGQASIIFGRKYTMLVGIVLFEAGSLLCALATGMNMLIGGRVLAGFGAGCIQTLVFIVSSEMTPINLRPFVFASFGLVMAVSLVSGPIIGGAFASSVSWRWCFYVNLPIGGLAGLMFSLTFNPPPPKIELRSKFKLIDYTGTLLIAAGVVLFLVGVTFTSTGQYPWDSAAVISMVVLGSLFFISFFVWSFKFSHHPLIPFDLVKVLPLTAAGFCMFFMFMTFMGSLLYQSVYYQNIKGRDALHSGLSTLTIVIPMIMGSVGGGIAIGRTRHIKPFLVSASAIVLVGSGLLTLVEVDSSLGQLIGYNIPFSMGCGLLLQGCLSSSQVVAPKIDGGIIMASSFMLFMRSIGAALASILCDIIYHSSFNTKLQPALNALTDKSLIDELSAFDFASLSSNTGSLATLSPKALLVVRKVMMNSIRNVYYFVCGTAALALIFGVFTSNRRVPSKDEVVTKKERDAQDRAALELANKSDNALEASDLSSRISTTERDSGSVTTTKELNTEKA</sequence>
<dbReference type="InterPro" id="IPR011701">
    <property type="entry name" value="MFS"/>
</dbReference>
<feature type="transmembrane region" description="Helical" evidence="7">
    <location>
        <begin position="226"/>
        <end position="248"/>
    </location>
</feature>
<dbReference type="InterPro" id="IPR020846">
    <property type="entry name" value="MFS_dom"/>
</dbReference>
<dbReference type="CDD" id="cd17502">
    <property type="entry name" value="MFS_Azr1_MDR_like"/>
    <property type="match status" value="1"/>
</dbReference>
<name>G3B2S8_CANTC</name>
<dbReference type="HOGENOM" id="CLU_000960_22_1_1"/>
<dbReference type="SUPFAM" id="SSF103473">
    <property type="entry name" value="MFS general substrate transporter"/>
    <property type="match status" value="1"/>
</dbReference>
<proteinExistence type="inferred from homology"/>
<evidence type="ECO:0000313" key="9">
    <source>
        <dbReference type="EMBL" id="EGV64754.1"/>
    </source>
</evidence>
<evidence type="ECO:0000256" key="2">
    <source>
        <dbReference type="ARBA" id="ARBA00008335"/>
    </source>
</evidence>
<evidence type="ECO:0000256" key="6">
    <source>
        <dbReference type="SAM" id="MobiDB-lite"/>
    </source>
</evidence>
<feature type="transmembrane region" description="Helical" evidence="7">
    <location>
        <begin position="35"/>
        <end position="61"/>
    </location>
</feature>
<dbReference type="RefSeq" id="XP_006685560.1">
    <property type="nucleotide sequence ID" value="XM_006685497.1"/>
</dbReference>
<feature type="domain" description="Major facilitator superfamily (MFS) profile" evidence="8">
    <location>
        <begin position="38"/>
        <end position="535"/>
    </location>
</feature>
<gene>
    <name evidence="9" type="ORF">CANTEDRAFT_120700</name>
</gene>
<dbReference type="Pfam" id="PF07690">
    <property type="entry name" value="MFS_1"/>
    <property type="match status" value="1"/>
</dbReference>
<protein>
    <recommendedName>
        <fullName evidence="8">Major facilitator superfamily (MFS) profile domain-containing protein</fullName>
    </recommendedName>
</protein>
<dbReference type="Gene3D" id="1.20.1250.20">
    <property type="entry name" value="MFS general substrate transporter like domains"/>
    <property type="match status" value="1"/>
</dbReference>
<keyword evidence="3 7" id="KW-0812">Transmembrane</keyword>
<organism evidence="10">
    <name type="scientific">Candida tenuis (strain ATCC 10573 / BCRC 21748 / CBS 615 / JCM 9827 / NBRC 10315 / NRRL Y-1498 / VKM Y-70)</name>
    <name type="common">Yeast</name>
    <name type="synonym">Yamadazyma tenuis</name>
    <dbReference type="NCBI Taxonomy" id="590646"/>
    <lineage>
        <taxon>Eukaryota</taxon>
        <taxon>Fungi</taxon>
        <taxon>Dikarya</taxon>
        <taxon>Ascomycota</taxon>
        <taxon>Saccharomycotina</taxon>
        <taxon>Pichiomycetes</taxon>
        <taxon>Debaryomycetaceae</taxon>
        <taxon>Yamadazyma</taxon>
    </lineage>
</organism>
<dbReference type="Gene3D" id="1.20.1720.10">
    <property type="entry name" value="Multidrug resistance protein D"/>
    <property type="match status" value="1"/>
</dbReference>
<dbReference type="EMBL" id="GL996515">
    <property type="protein sequence ID" value="EGV64754.1"/>
    <property type="molecule type" value="Genomic_DNA"/>
</dbReference>
<evidence type="ECO:0000256" key="1">
    <source>
        <dbReference type="ARBA" id="ARBA00004141"/>
    </source>
</evidence>
<evidence type="ECO:0000313" key="10">
    <source>
        <dbReference type="Proteomes" id="UP000000707"/>
    </source>
</evidence>
<keyword evidence="4 7" id="KW-1133">Transmembrane helix</keyword>
<dbReference type="KEGG" id="cten:18248796"/>
<evidence type="ECO:0000256" key="5">
    <source>
        <dbReference type="ARBA" id="ARBA00023136"/>
    </source>
</evidence>
<dbReference type="GeneID" id="18248796"/>
<feature type="region of interest" description="Disordered" evidence="6">
    <location>
        <begin position="558"/>
        <end position="595"/>
    </location>
</feature>
<dbReference type="Proteomes" id="UP000000707">
    <property type="component" value="Unassembled WGS sequence"/>
</dbReference>
<feature type="transmembrane region" description="Helical" evidence="7">
    <location>
        <begin position="104"/>
        <end position="122"/>
    </location>
</feature>
<dbReference type="PANTHER" id="PTHR23501">
    <property type="entry name" value="MAJOR FACILITATOR SUPERFAMILY"/>
    <property type="match status" value="1"/>
</dbReference>
<comment type="subcellular location">
    <subcellularLocation>
        <location evidence="1">Membrane</location>
        <topology evidence="1">Multi-pass membrane protein</topology>
    </subcellularLocation>
</comment>
<feature type="transmembrane region" description="Helical" evidence="7">
    <location>
        <begin position="338"/>
        <end position="357"/>
    </location>
</feature>
<keyword evidence="10" id="KW-1185">Reference proteome</keyword>
<dbReference type="eggNOG" id="KOG0254">
    <property type="taxonomic scope" value="Eukaryota"/>
</dbReference>
<comment type="similarity">
    <text evidence="2">Belongs to the major facilitator superfamily.</text>
</comment>
<dbReference type="GO" id="GO:0005886">
    <property type="term" value="C:plasma membrane"/>
    <property type="evidence" value="ECO:0007669"/>
    <property type="project" value="TreeGrafter"/>
</dbReference>
<feature type="transmembrane region" description="Helical" evidence="7">
    <location>
        <begin position="364"/>
        <end position="383"/>
    </location>
</feature>
<dbReference type="PROSITE" id="PS50850">
    <property type="entry name" value="MFS"/>
    <property type="match status" value="1"/>
</dbReference>
<keyword evidence="5 7" id="KW-0472">Membrane</keyword>
<evidence type="ECO:0000256" key="3">
    <source>
        <dbReference type="ARBA" id="ARBA00022692"/>
    </source>
</evidence>
<dbReference type="AlphaFoldDB" id="G3B2S8"/>
<evidence type="ECO:0000256" key="4">
    <source>
        <dbReference type="ARBA" id="ARBA00022989"/>
    </source>
</evidence>
<reference evidence="9 10" key="1">
    <citation type="journal article" date="2011" name="Proc. Natl. Acad. Sci. U.S.A.">
        <title>Comparative genomics of xylose-fermenting fungi for enhanced biofuel production.</title>
        <authorList>
            <person name="Wohlbach D.J."/>
            <person name="Kuo A."/>
            <person name="Sato T.K."/>
            <person name="Potts K.M."/>
            <person name="Salamov A.A."/>
            <person name="LaButti K.M."/>
            <person name="Sun H."/>
            <person name="Clum A."/>
            <person name="Pangilinan J.L."/>
            <person name="Lindquist E.A."/>
            <person name="Lucas S."/>
            <person name="Lapidus A."/>
            <person name="Jin M."/>
            <person name="Gunawan C."/>
            <person name="Balan V."/>
            <person name="Dale B.E."/>
            <person name="Jeffries T.W."/>
            <person name="Zinkel R."/>
            <person name="Barry K.W."/>
            <person name="Grigoriev I.V."/>
            <person name="Gasch A.P."/>
        </authorList>
    </citation>
    <scope>NUCLEOTIDE SEQUENCE [LARGE SCALE GENOMIC DNA]</scope>
    <source>
        <strain evidence="10">ATCC 10573 / BCRC 21748 / CBS 615 / JCM 9827 / NBRC 10315 / NRRL Y-1498 / VKM Y-70</strain>
    </source>
</reference>
<feature type="transmembrane region" description="Helical" evidence="7">
    <location>
        <begin position="160"/>
        <end position="187"/>
    </location>
</feature>
<feature type="transmembrane region" description="Helical" evidence="7">
    <location>
        <begin position="73"/>
        <end position="92"/>
    </location>
</feature>
<dbReference type="InterPro" id="IPR036259">
    <property type="entry name" value="MFS_trans_sf"/>
</dbReference>
<feature type="transmembrane region" description="Helical" evidence="7">
    <location>
        <begin position="128"/>
        <end position="148"/>
    </location>
</feature>
<feature type="transmembrane region" description="Helical" evidence="7">
    <location>
        <begin position="512"/>
        <end position="529"/>
    </location>
</feature>
<feature type="transmembrane region" description="Helical" evidence="7">
    <location>
        <begin position="395"/>
        <end position="418"/>
    </location>
</feature>
<dbReference type="OrthoDB" id="10021397at2759"/>
<feature type="transmembrane region" description="Helical" evidence="7">
    <location>
        <begin position="430"/>
        <end position="451"/>
    </location>
</feature>
<accession>G3B2S8</accession>
<evidence type="ECO:0000259" key="8">
    <source>
        <dbReference type="PROSITE" id="PS50850"/>
    </source>
</evidence>
<feature type="transmembrane region" description="Helical" evidence="7">
    <location>
        <begin position="193"/>
        <end position="214"/>
    </location>
</feature>
<feature type="transmembrane region" description="Helical" evidence="7">
    <location>
        <begin position="292"/>
        <end position="318"/>
    </location>
</feature>
<evidence type="ECO:0000256" key="7">
    <source>
        <dbReference type="SAM" id="Phobius"/>
    </source>
</evidence>
<dbReference type="PANTHER" id="PTHR23501:SF198">
    <property type="entry name" value="AZOLE RESISTANCE PROTEIN 1-RELATED"/>
    <property type="match status" value="1"/>
</dbReference>